<accession>A0A562J495</accession>
<gene>
    <name evidence="3" type="ORF">IQ19_05610</name>
</gene>
<keyword evidence="3" id="KW-0031">Aminopeptidase</keyword>
<dbReference type="EMBL" id="VLKI01000039">
    <property type="protein sequence ID" value="TWH77695.1"/>
    <property type="molecule type" value="Genomic_DNA"/>
</dbReference>
<evidence type="ECO:0000256" key="1">
    <source>
        <dbReference type="ARBA" id="ARBA00022723"/>
    </source>
</evidence>
<dbReference type="PANTHER" id="PTHR32481:SF0">
    <property type="entry name" value="AMINOPEPTIDASE YPDE-RELATED"/>
    <property type="match status" value="1"/>
</dbReference>
<dbReference type="Gene3D" id="3.40.630.10">
    <property type="entry name" value="Zn peptidases"/>
    <property type="match status" value="1"/>
</dbReference>
<evidence type="ECO:0000313" key="4">
    <source>
        <dbReference type="Proteomes" id="UP000318667"/>
    </source>
</evidence>
<dbReference type="Proteomes" id="UP000318667">
    <property type="component" value="Unassembled WGS sequence"/>
</dbReference>
<dbReference type="GO" id="GO:0046872">
    <property type="term" value="F:metal ion binding"/>
    <property type="evidence" value="ECO:0007669"/>
    <property type="project" value="UniProtKB-KW"/>
</dbReference>
<dbReference type="AlphaFoldDB" id="A0A562J495"/>
<keyword evidence="1" id="KW-0479">Metal-binding</keyword>
<keyword evidence="4" id="KW-1185">Reference proteome</keyword>
<keyword evidence="3" id="KW-0645">Protease</keyword>
<evidence type="ECO:0000313" key="3">
    <source>
        <dbReference type="EMBL" id="TWH77695.1"/>
    </source>
</evidence>
<organism evidence="3 4">
    <name type="scientific">Cytobacillus oceanisediminis</name>
    <dbReference type="NCBI Taxonomy" id="665099"/>
    <lineage>
        <taxon>Bacteria</taxon>
        <taxon>Bacillati</taxon>
        <taxon>Bacillota</taxon>
        <taxon>Bacilli</taxon>
        <taxon>Bacillales</taxon>
        <taxon>Bacillaceae</taxon>
        <taxon>Cytobacillus</taxon>
    </lineage>
</organism>
<sequence>MLYAGATVQEEVGLRGAETLVNTINPDISFALDEGVAGDTPGMKEKEGHTNLGKGPLLGFFDRSMIPHPKLRDFVVSIAEEHSIPYQIDIMPGGGTDAGKFHLGYQGVPTLVVSVPARYIHSHVSIVHRDDLDHAVELLYEVIKKLDENVVQQIREINGKIH</sequence>
<comment type="caution">
    <text evidence="3">The sequence shown here is derived from an EMBL/GenBank/DDBJ whole genome shotgun (WGS) entry which is preliminary data.</text>
</comment>
<evidence type="ECO:0000256" key="2">
    <source>
        <dbReference type="ARBA" id="ARBA00022801"/>
    </source>
</evidence>
<dbReference type="Pfam" id="PF05343">
    <property type="entry name" value="Peptidase_M42"/>
    <property type="match status" value="1"/>
</dbReference>
<reference evidence="3 4" key="1">
    <citation type="journal article" date="2015" name="Stand. Genomic Sci.">
        <title>Genomic Encyclopedia of Bacterial and Archaeal Type Strains, Phase III: the genomes of soil and plant-associated and newly described type strains.</title>
        <authorList>
            <person name="Whitman W.B."/>
            <person name="Woyke T."/>
            <person name="Klenk H.P."/>
            <person name="Zhou Y."/>
            <person name="Lilburn T.G."/>
            <person name="Beck B.J."/>
            <person name="De Vos P."/>
            <person name="Vandamme P."/>
            <person name="Eisen J.A."/>
            <person name="Garrity G."/>
            <person name="Hugenholtz P."/>
            <person name="Kyrpides N.C."/>
        </authorList>
    </citation>
    <scope>NUCLEOTIDE SEQUENCE [LARGE SCALE GENOMIC DNA]</scope>
    <source>
        <strain evidence="3 4">CGMCC 1.10115</strain>
    </source>
</reference>
<keyword evidence="2" id="KW-0378">Hydrolase</keyword>
<name>A0A562J495_9BACI</name>
<protein>
    <submittedName>
        <fullName evidence="3">M42 glutamyl aminopeptidase</fullName>
    </submittedName>
</protein>
<dbReference type="InterPro" id="IPR051464">
    <property type="entry name" value="Peptidase_M42_aminopept"/>
</dbReference>
<dbReference type="PANTHER" id="PTHR32481">
    <property type="entry name" value="AMINOPEPTIDASE"/>
    <property type="match status" value="1"/>
</dbReference>
<dbReference type="InterPro" id="IPR008007">
    <property type="entry name" value="Peptidase_M42"/>
</dbReference>
<dbReference type="SUPFAM" id="SSF53187">
    <property type="entry name" value="Zn-dependent exopeptidases"/>
    <property type="match status" value="1"/>
</dbReference>
<dbReference type="GO" id="GO:0004177">
    <property type="term" value="F:aminopeptidase activity"/>
    <property type="evidence" value="ECO:0007669"/>
    <property type="project" value="UniProtKB-KW"/>
</dbReference>
<proteinExistence type="predicted"/>